<dbReference type="EMBL" id="JAPFFF010000004">
    <property type="protein sequence ID" value="KAK8892210.1"/>
    <property type="molecule type" value="Genomic_DNA"/>
</dbReference>
<evidence type="ECO:0000313" key="1">
    <source>
        <dbReference type="EMBL" id="KAK8892210.1"/>
    </source>
</evidence>
<organism evidence="1 2">
    <name type="scientific">Tritrichomonas musculus</name>
    <dbReference type="NCBI Taxonomy" id="1915356"/>
    <lineage>
        <taxon>Eukaryota</taxon>
        <taxon>Metamonada</taxon>
        <taxon>Parabasalia</taxon>
        <taxon>Tritrichomonadida</taxon>
        <taxon>Tritrichomonadidae</taxon>
        <taxon>Tritrichomonas</taxon>
    </lineage>
</organism>
<gene>
    <name evidence="1" type="ORF">M9Y10_029433</name>
</gene>
<keyword evidence="2" id="KW-1185">Reference proteome</keyword>
<sequence>MSSKNKKFATFEEQLDENNSSITGNDQVQDYISYLKTAPDYVVPEDASQFFSDILYQFENKETSEELGLEIFHTLRIFVRNPDFFAEFAEGDFLLKLPFNTTNSNYIHQILNIVHDVIQIDPTIINSPFGNEEHFVKIVKREPLKSLSLISAFAQKCFNFQYDGTICPWEMIDILYNEVEIFVDYDNTDIFKQYASLLLYIFNEYPIYRDYRVESYWNLFVSILSQVTDPTIIETTYNILCFLKDYFNPNYEDKNSRSKKKSRKYIAVIKNHNSKDIKRNLQYPPELPTQQILKHIRINSVVRGAVFKLLISYAMIDPQTLEDSQLIQILIHYSTKSLKASLILMTAAEDEGVAKMIVNNSNLWLDKKLPQAVDTLRLFMILFQHKRLQSKLVSDHKFIQFLNFITEDLQSDGVIAIIGSIINQGQVTQEVMTKLRNENFITTFLDVASQNDNELKVPSHTALEFIRTAMNFGIYSDFLPYINWLSKLKDVDELKETVSIVAAELAKDEKCAKKMISLQFKDFYEQQFNDPSSSKVLRSNSKYFLKRIQRFQKRE</sequence>
<dbReference type="InterPro" id="IPR016024">
    <property type="entry name" value="ARM-type_fold"/>
</dbReference>
<name>A0ABR2KM64_9EUKA</name>
<comment type="caution">
    <text evidence="1">The sequence shown here is derived from an EMBL/GenBank/DDBJ whole genome shotgun (WGS) entry which is preliminary data.</text>
</comment>
<accession>A0ABR2KM64</accession>
<dbReference type="SUPFAM" id="SSF48371">
    <property type="entry name" value="ARM repeat"/>
    <property type="match status" value="1"/>
</dbReference>
<protein>
    <submittedName>
        <fullName evidence="1">Uncharacterized protein</fullName>
    </submittedName>
</protein>
<evidence type="ECO:0000313" key="2">
    <source>
        <dbReference type="Proteomes" id="UP001470230"/>
    </source>
</evidence>
<proteinExistence type="predicted"/>
<reference evidence="1 2" key="1">
    <citation type="submission" date="2024-04" db="EMBL/GenBank/DDBJ databases">
        <title>Tritrichomonas musculus Genome.</title>
        <authorList>
            <person name="Alves-Ferreira E."/>
            <person name="Grigg M."/>
            <person name="Lorenzi H."/>
            <person name="Galac M."/>
        </authorList>
    </citation>
    <scope>NUCLEOTIDE SEQUENCE [LARGE SCALE GENOMIC DNA]</scope>
    <source>
        <strain evidence="1 2">EAF2021</strain>
    </source>
</reference>
<dbReference type="Proteomes" id="UP001470230">
    <property type="component" value="Unassembled WGS sequence"/>
</dbReference>